<evidence type="ECO:0000256" key="2">
    <source>
        <dbReference type="ARBA" id="ARBA00009347"/>
    </source>
</evidence>
<keyword evidence="5" id="KW-0560">Oxidoreductase</keyword>
<dbReference type="eggNOG" id="COG1960">
    <property type="taxonomic scope" value="Bacteria"/>
</dbReference>
<reference evidence="7" key="1">
    <citation type="submission" date="2014-05" db="EMBL/GenBank/DDBJ databases">
        <title>Genome sequence of Mycobacterium aromaticivorans strain JS19b1T (= DSM 45407T).</title>
        <authorList>
            <person name="Kwak Y."/>
            <person name="Park G.-S."/>
            <person name="Li Q.X."/>
            <person name="Lee S.-E."/>
            <person name="Shin J.-H."/>
        </authorList>
    </citation>
    <scope>NUCLEOTIDE SEQUENCE [LARGE SCALE GENOMIC DNA]</scope>
    <source>
        <strain evidence="7">JS19b1</strain>
    </source>
</reference>
<dbReference type="RefSeq" id="WP_036345306.1">
    <property type="nucleotide sequence ID" value="NZ_JALN02000001.1"/>
</dbReference>
<dbReference type="InterPro" id="IPR036250">
    <property type="entry name" value="AcylCo_DH-like_C"/>
</dbReference>
<evidence type="ECO:0000256" key="3">
    <source>
        <dbReference type="ARBA" id="ARBA00022630"/>
    </source>
</evidence>
<evidence type="ECO:0000256" key="5">
    <source>
        <dbReference type="ARBA" id="ARBA00023002"/>
    </source>
</evidence>
<dbReference type="InterPro" id="IPR009100">
    <property type="entry name" value="AcylCoA_DH/oxidase_NM_dom_sf"/>
</dbReference>
<keyword evidence="4" id="KW-0274">FAD</keyword>
<dbReference type="GO" id="GO:0003995">
    <property type="term" value="F:acyl-CoA dehydrogenase activity"/>
    <property type="evidence" value="ECO:0007669"/>
    <property type="project" value="TreeGrafter"/>
</dbReference>
<dbReference type="PANTHER" id="PTHR43884:SF20">
    <property type="entry name" value="ACYL-COA DEHYDROGENASE FADE28"/>
    <property type="match status" value="1"/>
</dbReference>
<dbReference type="SUPFAM" id="SSF47203">
    <property type="entry name" value="Acyl-CoA dehydrogenase C-terminal domain-like"/>
    <property type="match status" value="1"/>
</dbReference>
<evidence type="ECO:0000313" key="7">
    <source>
        <dbReference type="EMBL" id="KDF02422.1"/>
    </source>
</evidence>
<evidence type="ECO:0000256" key="1">
    <source>
        <dbReference type="ARBA" id="ARBA00001974"/>
    </source>
</evidence>
<dbReference type="GO" id="GO:0050660">
    <property type="term" value="F:flavin adenine dinucleotide binding"/>
    <property type="evidence" value="ECO:0007669"/>
    <property type="project" value="InterPro"/>
</dbReference>
<comment type="caution">
    <text evidence="7">The sequence shown here is derived from an EMBL/GenBank/DDBJ whole genome shotgun (WGS) entry which is preliminary data.</text>
</comment>
<gene>
    <name evidence="7" type="ORF">Y900_026665</name>
</gene>
<dbReference type="InterPro" id="IPR009075">
    <property type="entry name" value="AcylCo_DH/oxidase_C"/>
</dbReference>
<keyword evidence="8" id="KW-1185">Reference proteome</keyword>
<dbReference type="EMBL" id="JALN02000001">
    <property type="protein sequence ID" value="KDF02422.1"/>
    <property type="molecule type" value="Genomic_DNA"/>
</dbReference>
<comment type="similarity">
    <text evidence="2">Belongs to the acyl-CoA dehydrogenase family.</text>
</comment>
<organism evidence="7 8">
    <name type="scientific">Mycolicibacterium aromaticivorans JS19b1 = JCM 16368</name>
    <dbReference type="NCBI Taxonomy" id="1440774"/>
    <lineage>
        <taxon>Bacteria</taxon>
        <taxon>Bacillati</taxon>
        <taxon>Actinomycetota</taxon>
        <taxon>Actinomycetes</taxon>
        <taxon>Mycobacteriales</taxon>
        <taxon>Mycobacteriaceae</taxon>
        <taxon>Mycolicibacterium</taxon>
    </lineage>
</organism>
<dbReference type="AlphaFoldDB" id="A0A064CRY2"/>
<dbReference type="InterPro" id="IPR037069">
    <property type="entry name" value="AcylCoA_DH/ox_N_sf"/>
</dbReference>
<name>A0A064CRY2_9MYCO</name>
<dbReference type="Proteomes" id="UP000022835">
    <property type="component" value="Unassembled WGS sequence"/>
</dbReference>
<feature type="domain" description="Acyl-CoA dehydrogenase/oxidase C-terminal" evidence="6">
    <location>
        <begin position="201"/>
        <end position="322"/>
    </location>
</feature>
<keyword evidence="3" id="KW-0285">Flavoprotein</keyword>
<sequence length="354" mass="37686">MTTTHLSVHAAPAVDPDLVAMMDAVFADHRRSGPAHPPGGRAALDRTLWHRLESLGLARLTGSEQSGGSGAGWHEAAALLTAAVRHGIRTPVGEHDLLACWLLEALGRPVGDAVRTVHLPGGDVERNAPVPWAAEADRIVVVWWTGDEYRLADVERATLSITEGANLIGEPRDTVRADFAATAGEPISDALVRRLKHRAALMRSIQVCAALERAAELSIEHVCARVQFGRPLAKFQAIQNLISDAAAEAALARAATEAALDVAVATEWDSANLDFLIATARSCAGHAASVVSRNAHQVHGAIGTTREHRLHEFTRAALAWRSEYGSVRHWDEQIAAAATAAGAEGLWGLIADSR</sequence>
<dbReference type="SUPFAM" id="SSF56645">
    <property type="entry name" value="Acyl-CoA dehydrogenase NM domain-like"/>
    <property type="match status" value="1"/>
</dbReference>
<dbReference type="Gene3D" id="1.10.540.10">
    <property type="entry name" value="Acyl-CoA dehydrogenase/oxidase, N-terminal domain"/>
    <property type="match status" value="1"/>
</dbReference>
<proteinExistence type="inferred from homology"/>
<comment type="cofactor">
    <cofactor evidence="1">
        <name>FAD</name>
        <dbReference type="ChEBI" id="CHEBI:57692"/>
    </cofactor>
</comment>
<dbReference type="Pfam" id="PF00441">
    <property type="entry name" value="Acyl-CoA_dh_1"/>
    <property type="match status" value="1"/>
</dbReference>
<protein>
    <submittedName>
        <fullName evidence="7">Acyl-CoA dehydrogenase</fullName>
    </submittedName>
</protein>
<evidence type="ECO:0000256" key="4">
    <source>
        <dbReference type="ARBA" id="ARBA00022827"/>
    </source>
</evidence>
<dbReference type="PANTHER" id="PTHR43884">
    <property type="entry name" value="ACYL-COA DEHYDROGENASE"/>
    <property type="match status" value="1"/>
</dbReference>
<evidence type="ECO:0000259" key="6">
    <source>
        <dbReference type="Pfam" id="PF00441"/>
    </source>
</evidence>
<accession>A0A064CRY2</accession>
<evidence type="ECO:0000313" key="8">
    <source>
        <dbReference type="Proteomes" id="UP000022835"/>
    </source>
</evidence>
<dbReference type="OrthoDB" id="2450120at2"/>
<dbReference type="Gene3D" id="1.20.140.10">
    <property type="entry name" value="Butyryl-CoA Dehydrogenase, subunit A, domain 3"/>
    <property type="match status" value="1"/>
</dbReference>
<dbReference type="STRING" id="1440774.Y900_026665"/>